<organism evidence="2 3">
    <name type="scientific">Cotesia congregata</name>
    <name type="common">Parasitoid wasp</name>
    <name type="synonym">Apanteles congregatus</name>
    <dbReference type="NCBI Taxonomy" id="51543"/>
    <lineage>
        <taxon>Eukaryota</taxon>
        <taxon>Metazoa</taxon>
        <taxon>Ecdysozoa</taxon>
        <taxon>Arthropoda</taxon>
        <taxon>Hexapoda</taxon>
        <taxon>Insecta</taxon>
        <taxon>Pterygota</taxon>
        <taxon>Neoptera</taxon>
        <taxon>Endopterygota</taxon>
        <taxon>Hymenoptera</taxon>
        <taxon>Apocrita</taxon>
        <taxon>Ichneumonoidea</taxon>
        <taxon>Braconidae</taxon>
        <taxon>Microgastrinae</taxon>
        <taxon>Cotesia</taxon>
    </lineage>
</organism>
<comment type="caution">
    <text evidence="2">The sequence shown here is derived from an EMBL/GenBank/DDBJ whole genome shotgun (WGS) entry which is preliminary data.</text>
</comment>
<accession>A0A8J2ML41</accession>
<feature type="region of interest" description="Disordered" evidence="1">
    <location>
        <begin position="1"/>
        <end position="50"/>
    </location>
</feature>
<feature type="region of interest" description="Disordered" evidence="1">
    <location>
        <begin position="299"/>
        <end position="370"/>
    </location>
</feature>
<dbReference type="AlphaFoldDB" id="A0A8J2ML41"/>
<dbReference type="Proteomes" id="UP000786811">
    <property type="component" value="Unassembled WGS sequence"/>
</dbReference>
<dbReference type="OrthoDB" id="8035095at2759"/>
<protein>
    <submittedName>
        <fullName evidence="2">Uncharacterized protein</fullName>
    </submittedName>
</protein>
<evidence type="ECO:0000313" key="2">
    <source>
        <dbReference type="EMBL" id="CAG5093275.1"/>
    </source>
</evidence>
<feature type="compositionally biased region" description="Basic and acidic residues" evidence="1">
    <location>
        <begin position="23"/>
        <end position="38"/>
    </location>
</feature>
<evidence type="ECO:0000313" key="3">
    <source>
        <dbReference type="Proteomes" id="UP000786811"/>
    </source>
</evidence>
<feature type="compositionally biased region" description="Basic residues" evidence="1">
    <location>
        <begin position="358"/>
        <end position="370"/>
    </location>
</feature>
<evidence type="ECO:0000256" key="1">
    <source>
        <dbReference type="SAM" id="MobiDB-lite"/>
    </source>
</evidence>
<dbReference type="EMBL" id="CAJNRD030001120">
    <property type="protein sequence ID" value="CAG5093275.1"/>
    <property type="molecule type" value="Genomic_DNA"/>
</dbReference>
<keyword evidence="3" id="KW-1185">Reference proteome</keyword>
<feature type="compositionally biased region" description="Polar residues" evidence="1">
    <location>
        <begin position="330"/>
        <end position="345"/>
    </location>
</feature>
<reference evidence="2" key="1">
    <citation type="submission" date="2021-04" db="EMBL/GenBank/DDBJ databases">
        <authorList>
            <person name="Chebbi M.A.C M."/>
        </authorList>
    </citation>
    <scope>NUCLEOTIDE SEQUENCE</scope>
</reference>
<feature type="compositionally biased region" description="Low complexity" evidence="1">
    <location>
        <begin position="304"/>
        <end position="316"/>
    </location>
</feature>
<proteinExistence type="predicted"/>
<gene>
    <name evidence="2" type="ORF">HICCMSTLAB_LOCUS6716</name>
</gene>
<sequence length="370" mass="41418">MSDHTEEQLENGGSNGGHTLKRHREEDSSGSSDSERSRALSLPPLLPRKRRRFSDTSREIRALHEKVELLSDLLLQKQNAPEPPVVSMPATAPQTSVLNLGQCKTEVDAKKLVQQADPESLKTLCDLQRFGLPDWKEIRYSNTLKEFLASPGFSELKVNEELCYLDKAKDPVLSTERVLAGLSNAVLTQSSILQNTLQGIVEWARSIEGGVSPELLLSMFSLNFGPESEMFKNSQKMLQIICGKRASCIEARRERILTEAPNKQVQGALRRIPPSSEHLFGKENLSTLITSLGGAQTWLKEPSHSSSRHGNASSSRTSKRDNFRTDYQPRPSQVSGNKPDQQRTSFKPRFPKKDSAKPRHSGSFRKKFEK</sequence>
<name>A0A8J2ML41_COTCN</name>